<keyword evidence="1" id="KW-0812">Transmembrane</keyword>
<reference evidence="2 3" key="1">
    <citation type="submission" date="2016-04" db="EMBL/GenBank/DDBJ databases">
        <title>A degradative enzymes factory behind the ericoid mycorrhizal symbiosis.</title>
        <authorList>
            <consortium name="DOE Joint Genome Institute"/>
            <person name="Martino E."/>
            <person name="Morin E."/>
            <person name="Grelet G."/>
            <person name="Kuo A."/>
            <person name="Kohler A."/>
            <person name="Daghino S."/>
            <person name="Barry K."/>
            <person name="Choi C."/>
            <person name="Cichocki N."/>
            <person name="Clum A."/>
            <person name="Copeland A."/>
            <person name="Hainaut M."/>
            <person name="Haridas S."/>
            <person name="Labutti K."/>
            <person name="Lindquist E."/>
            <person name="Lipzen A."/>
            <person name="Khouja H.-R."/>
            <person name="Murat C."/>
            <person name="Ohm R."/>
            <person name="Olson A."/>
            <person name="Spatafora J."/>
            <person name="Veneault-Fourrey C."/>
            <person name="Henrissat B."/>
            <person name="Grigoriev I."/>
            <person name="Martin F."/>
            <person name="Perotto S."/>
        </authorList>
    </citation>
    <scope>NUCLEOTIDE SEQUENCE [LARGE SCALE GENOMIC DNA]</scope>
    <source>
        <strain evidence="2 3">E</strain>
    </source>
</reference>
<evidence type="ECO:0000313" key="2">
    <source>
        <dbReference type="EMBL" id="PMD65993.1"/>
    </source>
</evidence>
<feature type="transmembrane region" description="Helical" evidence="1">
    <location>
        <begin position="202"/>
        <end position="221"/>
    </location>
</feature>
<organism evidence="2 3">
    <name type="scientific">Hyaloscypha bicolor E</name>
    <dbReference type="NCBI Taxonomy" id="1095630"/>
    <lineage>
        <taxon>Eukaryota</taxon>
        <taxon>Fungi</taxon>
        <taxon>Dikarya</taxon>
        <taxon>Ascomycota</taxon>
        <taxon>Pezizomycotina</taxon>
        <taxon>Leotiomycetes</taxon>
        <taxon>Helotiales</taxon>
        <taxon>Hyaloscyphaceae</taxon>
        <taxon>Hyaloscypha</taxon>
        <taxon>Hyaloscypha bicolor</taxon>
    </lineage>
</organism>
<dbReference type="EMBL" id="KZ613745">
    <property type="protein sequence ID" value="PMD65993.1"/>
    <property type="molecule type" value="Genomic_DNA"/>
</dbReference>
<evidence type="ECO:0000313" key="3">
    <source>
        <dbReference type="Proteomes" id="UP000235371"/>
    </source>
</evidence>
<name>A0A2J6TSL3_9HELO</name>
<dbReference type="OrthoDB" id="3545167at2759"/>
<dbReference type="GeneID" id="36596108"/>
<dbReference type="InParanoid" id="A0A2J6TSL3"/>
<protein>
    <submittedName>
        <fullName evidence="2">Uncharacterized protein</fullName>
    </submittedName>
</protein>
<keyword evidence="3" id="KW-1185">Reference proteome</keyword>
<dbReference type="AlphaFoldDB" id="A0A2J6TSL3"/>
<proteinExistence type="predicted"/>
<dbReference type="RefSeq" id="XP_024742897.1">
    <property type="nucleotide sequence ID" value="XM_024888032.1"/>
</dbReference>
<accession>A0A2J6TSL3</accession>
<keyword evidence="1" id="KW-1133">Transmembrane helix</keyword>
<dbReference type="Proteomes" id="UP000235371">
    <property type="component" value="Unassembled WGS sequence"/>
</dbReference>
<keyword evidence="1" id="KW-0472">Membrane</keyword>
<evidence type="ECO:0000256" key="1">
    <source>
        <dbReference type="SAM" id="Phobius"/>
    </source>
</evidence>
<sequence>MAICLLFVAHQYYREFGGQGWLKVRDESQEQDKFYADTLFLPLRRQEVWKVDPQRRSPQHNVPYYVCGDQQSSCETYEQPSQFECQASESRPPKCLASLVQCSAETGGGCCPKNDLCSPNGCIHISTASIIGTSLNSTTSDAGTATSGPVSISPSSMINGQVTPITITNTVVEAPAATYTVTKEGEVAQIEKGSQGSVMSTLFVPYSSGWFLVLVAVLMGIR</sequence>
<gene>
    <name evidence="2" type="ORF">K444DRAFT_701475</name>
</gene>